<organism evidence="2 3">
    <name type="scientific">Tropicibacter oceani</name>
    <dbReference type="NCBI Taxonomy" id="3058420"/>
    <lineage>
        <taxon>Bacteria</taxon>
        <taxon>Pseudomonadati</taxon>
        <taxon>Pseudomonadota</taxon>
        <taxon>Alphaproteobacteria</taxon>
        <taxon>Rhodobacterales</taxon>
        <taxon>Roseobacteraceae</taxon>
        <taxon>Tropicibacter</taxon>
    </lineage>
</organism>
<evidence type="ECO:0000313" key="3">
    <source>
        <dbReference type="Proteomes" id="UP001241605"/>
    </source>
</evidence>
<dbReference type="InterPro" id="IPR012712">
    <property type="entry name" value="HpaR/FarR"/>
</dbReference>
<dbReference type="SUPFAM" id="SSF46785">
    <property type="entry name" value="Winged helix' DNA-binding domain"/>
    <property type="match status" value="1"/>
</dbReference>
<dbReference type="NCBIfam" id="TIGR02337">
    <property type="entry name" value="HpaR"/>
    <property type="match status" value="1"/>
</dbReference>
<evidence type="ECO:0000259" key="1">
    <source>
        <dbReference type="PROSITE" id="PS50995"/>
    </source>
</evidence>
<keyword evidence="3" id="KW-1185">Reference proteome</keyword>
<dbReference type="PANTHER" id="PTHR33164">
    <property type="entry name" value="TRANSCRIPTIONAL REGULATOR, MARR FAMILY"/>
    <property type="match status" value="1"/>
</dbReference>
<dbReference type="EMBL" id="CP124616">
    <property type="protein sequence ID" value="WGW03518.1"/>
    <property type="molecule type" value="Genomic_DNA"/>
</dbReference>
<name>A0ABY8QHR0_9RHOB</name>
<dbReference type="Gene3D" id="1.10.10.10">
    <property type="entry name" value="Winged helix-like DNA-binding domain superfamily/Winged helix DNA-binding domain"/>
    <property type="match status" value="1"/>
</dbReference>
<dbReference type="Pfam" id="PF01047">
    <property type="entry name" value="MarR"/>
    <property type="match status" value="1"/>
</dbReference>
<dbReference type="InterPro" id="IPR036390">
    <property type="entry name" value="WH_DNA-bd_sf"/>
</dbReference>
<accession>A0ABY8QHR0</accession>
<dbReference type="PROSITE" id="PS50995">
    <property type="entry name" value="HTH_MARR_2"/>
    <property type="match status" value="1"/>
</dbReference>
<feature type="domain" description="HTH marR-type" evidence="1">
    <location>
        <begin position="18"/>
        <end position="150"/>
    </location>
</feature>
<gene>
    <name evidence="2" type="primary">hpaR</name>
    <name evidence="2" type="ORF">QF118_16565</name>
</gene>
<dbReference type="InterPro" id="IPR039422">
    <property type="entry name" value="MarR/SlyA-like"/>
</dbReference>
<dbReference type="InterPro" id="IPR000835">
    <property type="entry name" value="HTH_MarR-typ"/>
</dbReference>
<reference evidence="2 3" key="1">
    <citation type="submission" date="2023-05" db="EMBL/GenBank/DDBJ databases">
        <title>YMD87, complete Genome.</title>
        <authorList>
            <person name="Zhang J."/>
            <person name="Xu X."/>
        </authorList>
    </citation>
    <scope>NUCLEOTIDE SEQUENCE [LARGE SCALE GENOMIC DNA]</scope>
    <source>
        <strain evidence="2 3">YMD87</strain>
    </source>
</reference>
<proteinExistence type="predicted"/>
<dbReference type="Proteomes" id="UP001241605">
    <property type="component" value="Chromosome"/>
</dbReference>
<dbReference type="PANTHER" id="PTHR33164:SF13">
    <property type="entry name" value="4-HYDROXYPHENYLACETATE CATABOLISM PROTEIN"/>
    <property type="match status" value="1"/>
</dbReference>
<dbReference type="InterPro" id="IPR036388">
    <property type="entry name" value="WH-like_DNA-bd_sf"/>
</dbReference>
<protein>
    <submittedName>
        <fullName evidence="2">Homoprotocatechuate degradation operon regulator HpaR</fullName>
    </submittedName>
</protein>
<evidence type="ECO:0000313" key="2">
    <source>
        <dbReference type="EMBL" id="WGW03518.1"/>
    </source>
</evidence>
<sequence>MKERRNPMAQPPDLPGTARSLPIALMRARENIMAPIRHMLADTGVTEQQWRVLRVLAETSPLDASQVAERACLLLPSLTRIARTMADKGLIDMAQDAQDRRRQLLAIAPEGQRILTDNHAQAVRIVEGFKARLGNEDYEHLLDLLATLSDLPPDP</sequence>
<dbReference type="SMART" id="SM00347">
    <property type="entry name" value="HTH_MARR"/>
    <property type="match status" value="1"/>
</dbReference>